<feature type="compositionally biased region" description="Polar residues" evidence="1">
    <location>
        <begin position="626"/>
        <end position="641"/>
    </location>
</feature>
<feature type="compositionally biased region" description="Polar residues" evidence="1">
    <location>
        <begin position="61"/>
        <end position="70"/>
    </location>
</feature>
<dbReference type="OrthoDB" id="9970435at2759"/>
<dbReference type="Proteomes" id="UP000054558">
    <property type="component" value="Unassembled WGS sequence"/>
</dbReference>
<dbReference type="AlphaFoldDB" id="A0A0U9HVQ7"/>
<gene>
    <name evidence="3" type="ORF">KFL_005730040</name>
</gene>
<feature type="compositionally biased region" description="Low complexity" evidence="1">
    <location>
        <begin position="224"/>
        <end position="233"/>
    </location>
</feature>
<accession>A0A0U9HVQ7</accession>
<evidence type="ECO:0000256" key="1">
    <source>
        <dbReference type="SAM" id="MobiDB-lite"/>
    </source>
</evidence>
<feature type="compositionally biased region" description="Basic residues" evidence="1">
    <location>
        <begin position="245"/>
        <end position="262"/>
    </location>
</feature>
<proteinExistence type="predicted"/>
<feature type="compositionally biased region" description="Basic and acidic residues" evidence="1">
    <location>
        <begin position="186"/>
        <end position="203"/>
    </location>
</feature>
<feature type="region of interest" description="Disordered" evidence="1">
    <location>
        <begin position="615"/>
        <end position="641"/>
    </location>
</feature>
<feature type="region of interest" description="Disordered" evidence="1">
    <location>
        <begin position="58"/>
        <end position="91"/>
    </location>
</feature>
<dbReference type="STRING" id="105231.A0A0U9HVQ7"/>
<evidence type="ECO:0000313" key="4">
    <source>
        <dbReference type="Proteomes" id="UP000054558"/>
    </source>
</evidence>
<feature type="region of interest" description="Disordered" evidence="1">
    <location>
        <begin position="315"/>
        <end position="334"/>
    </location>
</feature>
<feature type="compositionally biased region" description="Basic and acidic residues" evidence="1">
    <location>
        <begin position="615"/>
        <end position="625"/>
    </location>
</feature>
<feature type="compositionally biased region" description="Basic residues" evidence="1">
    <location>
        <begin position="20"/>
        <end position="31"/>
    </location>
</feature>
<evidence type="ECO:0000313" key="3">
    <source>
        <dbReference type="EMBL" id="GAQ89883.1"/>
    </source>
</evidence>
<feature type="domain" description="Protein ENHANCED DISEASE RESISTANCE 2 C-terminal" evidence="2">
    <location>
        <begin position="359"/>
        <end position="603"/>
    </location>
</feature>
<organism evidence="3 4">
    <name type="scientific">Klebsormidium nitens</name>
    <name type="common">Green alga</name>
    <name type="synonym">Ulothrix nitens</name>
    <dbReference type="NCBI Taxonomy" id="105231"/>
    <lineage>
        <taxon>Eukaryota</taxon>
        <taxon>Viridiplantae</taxon>
        <taxon>Streptophyta</taxon>
        <taxon>Klebsormidiophyceae</taxon>
        <taxon>Klebsormidiales</taxon>
        <taxon>Klebsormidiaceae</taxon>
        <taxon>Klebsormidium</taxon>
    </lineage>
</organism>
<feature type="region of interest" description="Disordered" evidence="1">
    <location>
        <begin position="1"/>
        <end position="31"/>
    </location>
</feature>
<dbReference type="InterPro" id="IPR009769">
    <property type="entry name" value="EDR2_C"/>
</dbReference>
<evidence type="ECO:0000259" key="2">
    <source>
        <dbReference type="Pfam" id="PF07059"/>
    </source>
</evidence>
<dbReference type="EMBL" id="DF237522">
    <property type="protein sequence ID" value="GAQ89883.1"/>
    <property type="molecule type" value="Genomic_DNA"/>
</dbReference>
<dbReference type="Pfam" id="PF07059">
    <property type="entry name" value="EDR2_C"/>
    <property type="match status" value="1"/>
</dbReference>
<feature type="region of interest" description="Disordered" evidence="1">
    <location>
        <begin position="152"/>
        <end position="285"/>
    </location>
</feature>
<reference evidence="3 4" key="1">
    <citation type="journal article" date="2014" name="Nat. Commun.">
        <title>Klebsormidium flaccidum genome reveals primary factors for plant terrestrial adaptation.</title>
        <authorList>
            <person name="Hori K."/>
            <person name="Maruyama F."/>
            <person name="Fujisawa T."/>
            <person name="Togashi T."/>
            <person name="Yamamoto N."/>
            <person name="Seo M."/>
            <person name="Sato S."/>
            <person name="Yamada T."/>
            <person name="Mori H."/>
            <person name="Tajima N."/>
            <person name="Moriyama T."/>
            <person name="Ikeuchi M."/>
            <person name="Watanabe M."/>
            <person name="Wada H."/>
            <person name="Kobayashi K."/>
            <person name="Saito M."/>
            <person name="Masuda T."/>
            <person name="Sasaki-Sekimoto Y."/>
            <person name="Mashiguchi K."/>
            <person name="Awai K."/>
            <person name="Shimojima M."/>
            <person name="Masuda S."/>
            <person name="Iwai M."/>
            <person name="Nobusawa T."/>
            <person name="Narise T."/>
            <person name="Kondo S."/>
            <person name="Saito H."/>
            <person name="Sato R."/>
            <person name="Murakawa M."/>
            <person name="Ihara Y."/>
            <person name="Oshima-Yamada Y."/>
            <person name="Ohtaka K."/>
            <person name="Satoh M."/>
            <person name="Sonobe K."/>
            <person name="Ishii M."/>
            <person name="Ohtani R."/>
            <person name="Kanamori-Sato M."/>
            <person name="Honoki R."/>
            <person name="Miyazaki D."/>
            <person name="Mochizuki H."/>
            <person name="Umetsu J."/>
            <person name="Higashi K."/>
            <person name="Shibata D."/>
            <person name="Kamiya Y."/>
            <person name="Sato N."/>
            <person name="Nakamura Y."/>
            <person name="Tabata S."/>
            <person name="Ida S."/>
            <person name="Kurokawa K."/>
            <person name="Ohta H."/>
        </authorList>
    </citation>
    <scope>NUCLEOTIDE SEQUENCE [LARGE SCALE GENOMIC DNA]</scope>
    <source>
        <strain evidence="3 4">NIES-2285</strain>
    </source>
</reference>
<dbReference type="PANTHER" id="PTHR31558:SF3">
    <property type="entry name" value="CW14 PROTEIN"/>
    <property type="match status" value="1"/>
</dbReference>
<keyword evidence="4" id="KW-1185">Reference proteome</keyword>
<dbReference type="PANTHER" id="PTHR31558">
    <property type="entry name" value="CW14 PROTEIN"/>
    <property type="match status" value="1"/>
</dbReference>
<feature type="compositionally biased region" description="Basic and acidic residues" evidence="1">
    <location>
        <begin position="263"/>
        <end position="272"/>
    </location>
</feature>
<protein>
    <recommendedName>
        <fullName evidence="2">Protein ENHANCED DISEASE RESISTANCE 2 C-terminal domain-containing protein</fullName>
    </recommendedName>
</protein>
<sequence>MGGCVSKKRDTPGAAPHAPAVKKGRGRKKKGTVAFQLQNGVTLPGAGGENDVSIRRVQSEAAVSTSQVTPETDDQSSVDAASMYGTPAGTPRSRMARLLSANEVFHDCQVTFTDSEDEYELANSETLENIYGQSPEQRRVPYSHLREHFTARLPSIPSSLGPDQPSPSGGGKTPERNGGENASNMREVRDEQHEIRTMSRRMSDPGPGRGGRIEEKRPPPLRVGDTPGTPRGGTTEDGHVLPHLHFPKILRKTSTGSRKHTPEKKGGRRWSEPEPPEEEPSTSGGIVCLPKIRIGLERPDSRRSSFRKEKKFSMFGRRSSGTGGFGEGTPDGRRRVVRMPRFGESVRACEMGQLEEGCWTKVDAASFVLRGKTYMKDKKKILAMMHPIYELLAVDVYHSVRKLMHVAQLMDIPCRGEPFGRDGLPRVLVVNLQFPLYPPSIFGGAEGQDGEGFNVILCFRLNEEFEKNPPPAAFALLKRFLGDDQEKVGLMGSQVSLRDRLKLIASMRNVDEVDMSLTERKLATNYNGKPVLSRPQHVFFQEDNYMEIDIDVHRFSFLARKGLESFRQRLKQMVIDFALIIQGNRPEELPEHVLCCACLNKFDFVSPSLYVLDEEHRERPDRTPRSSETLSVKMSGTPRTI</sequence>
<name>A0A0U9HVQ7_KLENI</name>